<dbReference type="Proteomes" id="UP000308196">
    <property type="component" value="Chromosome"/>
</dbReference>
<dbReference type="GO" id="GO:0008168">
    <property type="term" value="F:methyltransferase activity"/>
    <property type="evidence" value="ECO:0007669"/>
    <property type="project" value="UniProtKB-KW"/>
</dbReference>
<evidence type="ECO:0000256" key="1">
    <source>
        <dbReference type="ARBA" id="ARBA00023015"/>
    </source>
</evidence>
<dbReference type="EMBL" id="LR590484">
    <property type="protein sequence ID" value="VTR51711.1"/>
    <property type="molecule type" value="Genomic_DNA"/>
</dbReference>
<dbReference type="InterPro" id="IPR018060">
    <property type="entry name" value="HTH_AraC"/>
</dbReference>
<accession>A0A4U9W1K6</accession>
<dbReference type="GO" id="GO:0043565">
    <property type="term" value="F:sequence-specific DNA binding"/>
    <property type="evidence" value="ECO:0007669"/>
    <property type="project" value="InterPro"/>
</dbReference>
<dbReference type="InterPro" id="IPR009057">
    <property type="entry name" value="Homeodomain-like_sf"/>
</dbReference>
<dbReference type="SUPFAM" id="SSF46689">
    <property type="entry name" value="Homeodomain-like"/>
    <property type="match status" value="2"/>
</dbReference>
<evidence type="ECO:0000259" key="4">
    <source>
        <dbReference type="PROSITE" id="PS01124"/>
    </source>
</evidence>
<evidence type="ECO:0000256" key="3">
    <source>
        <dbReference type="ARBA" id="ARBA00023163"/>
    </source>
</evidence>
<dbReference type="Pfam" id="PF12833">
    <property type="entry name" value="HTH_18"/>
    <property type="match status" value="1"/>
</dbReference>
<evidence type="ECO:0000313" key="5">
    <source>
        <dbReference type="EMBL" id="VTR51711.1"/>
    </source>
</evidence>
<keyword evidence="2" id="KW-0238">DNA-binding</keyword>
<sequence>MILREVTPLSEKDCFMVFAREKSCFDFPIHVHSEFELNFIENAAGAQRIVGDSIEEIDHMELTLIANANLEHGWFDHNCRSQQISEITIQFQPDLLGETLLNKNQFRSIRQLFEKAAYGVTFSKGTIAGVCADIKKLSKEKDGFHSVIGLYDLLYKLSLDDDMRELCSRSFHSSIRRHDSRRVEKVLQYLSRNYQGEVSLSEAADLIGMTEVSLSRFLKQRTGRTFIDTLNDIRLGHASRLLVDTTHNVAEVALLSGFNNLSNFNRIFMKKKGTTPTAFRDKYRNSKFYL</sequence>
<dbReference type="GO" id="GO:0032259">
    <property type="term" value="P:methylation"/>
    <property type="evidence" value="ECO:0007669"/>
    <property type="project" value="UniProtKB-KW"/>
</dbReference>
<gene>
    <name evidence="5" type="primary">adaA_3</name>
    <name evidence="5" type="ORF">NCTC11429_04410</name>
</gene>
<reference evidence="5 6" key="1">
    <citation type="submission" date="2019-05" db="EMBL/GenBank/DDBJ databases">
        <authorList>
            <consortium name="Pathogen Informatics"/>
        </authorList>
    </citation>
    <scope>NUCLEOTIDE SEQUENCE [LARGE SCALE GENOMIC DNA]</scope>
    <source>
        <strain evidence="5 6">NCTC11429</strain>
    </source>
</reference>
<name>A0A4U9W1K6_9SPHI</name>
<keyword evidence="1" id="KW-0805">Transcription regulation</keyword>
<keyword evidence="3" id="KW-0804">Transcription</keyword>
<keyword evidence="5" id="KW-0489">Methyltransferase</keyword>
<dbReference type="PANTHER" id="PTHR43280">
    <property type="entry name" value="ARAC-FAMILY TRANSCRIPTIONAL REGULATOR"/>
    <property type="match status" value="1"/>
</dbReference>
<dbReference type="EC" id="2.1.1.-" evidence="5"/>
<dbReference type="KEGG" id="stha:NCTC11429_04410"/>
<dbReference type="AlphaFoldDB" id="A0A4U9W1K6"/>
<dbReference type="PROSITE" id="PS01124">
    <property type="entry name" value="HTH_ARAC_FAMILY_2"/>
    <property type="match status" value="1"/>
</dbReference>
<feature type="domain" description="HTH araC/xylS-type" evidence="4">
    <location>
        <begin position="184"/>
        <end position="282"/>
    </location>
</feature>
<dbReference type="STRING" id="1123265.GCA_000686625_03658"/>
<dbReference type="SMART" id="SM00342">
    <property type="entry name" value="HTH_ARAC"/>
    <property type="match status" value="1"/>
</dbReference>
<dbReference type="GO" id="GO:0003700">
    <property type="term" value="F:DNA-binding transcription factor activity"/>
    <property type="evidence" value="ECO:0007669"/>
    <property type="project" value="InterPro"/>
</dbReference>
<dbReference type="PANTHER" id="PTHR43280:SF27">
    <property type="entry name" value="TRANSCRIPTIONAL REGULATOR MTLR"/>
    <property type="match status" value="1"/>
</dbReference>
<dbReference type="Gene3D" id="1.10.10.60">
    <property type="entry name" value="Homeodomain-like"/>
    <property type="match status" value="2"/>
</dbReference>
<evidence type="ECO:0000313" key="6">
    <source>
        <dbReference type="Proteomes" id="UP000308196"/>
    </source>
</evidence>
<organism evidence="5 6">
    <name type="scientific">Sphingobacterium thalpophilum</name>
    <dbReference type="NCBI Taxonomy" id="259"/>
    <lineage>
        <taxon>Bacteria</taxon>
        <taxon>Pseudomonadati</taxon>
        <taxon>Bacteroidota</taxon>
        <taxon>Sphingobacteriia</taxon>
        <taxon>Sphingobacteriales</taxon>
        <taxon>Sphingobacteriaceae</taxon>
        <taxon>Sphingobacterium</taxon>
    </lineage>
</organism>
<protein>
    <submittedName>
        <fullName evidence="5">Methylphosphotriester-DNA--protein-cysteine S-methyltransferase</fullName>
        <ecNumber evidence="5">2.1.1.-</ecNumber>
    </submittedName>
</protein>
<keyword evidence="5" id="KW-0808">Transferase</keyword>
<evidence type="ECO:0000256" key="2">
    <source>
        <dbReference type="ARBA" id="ARBA00023125"/>
    </source>
</evidence>
<proteinExistence type="predicted"/>